<gene>
    <name evidence="5" type="ORF">B0I32_108200</name>
</gene>
<reference evidence="5 6" key="1">
    <citation type="submission" date="2018-03" db="EMBL/GenBank/DDBJ databases">
        <title>Genomic Encyclopedia of Type Strains, Phase III (KMG-III): the genomes of soil and plant-associated and newly described type strains.</title>
        <authorList>
            <person name="Whitman W."/>
        </authorList>
    </citation>
    <scope>NUCLEOTIDE SEQUENCE [LARGE SCALE GENOMIC DNA]</scope>
    <source>
        <strain evidence="5 6">CGMCC 4.7104</strain>
    </source>
</reference>
<feature type="domain" description="Alpha-N-acetylglucosaminidase tim-barrel" evidence="2">
    <location>
        <begin position="101"/>
        <end position="422"/>
    </location>
</feature>
<evidence type="ECO:0000259" key="3">
    <source>
        <dbReference type="Pfam" id="PF12971"/>
    </source>
</evidence>
<dbReference type="Pfam" id="PF12971">
    <property type="entry name" value="NAGLU_N"/>
    <property type="match status" value="1"/>
</dbReference>
<proteinExistence type="predicted"/>
<keyword evidence="6" id="KW-1185">Reference proteome</keyword>
<organism evidence="5 6">
    <name type="scientific">Nonomuraea fuscirosea</name>
    <dbReference type="NCBI Taxonomy" id="1291556"/>
    <lineage>
        <taxon>Bacteria</taxon>
        <taxon>Bacillati</taxon>
        <taxon>Actinomycetota</taxon>
        <taxon>Actinomycetes</taxon>
        <taxon>Streptosporangiales</taxon>
        <taxon>Streptosporangiaceae</taxon>
        <taxon>Nonomuraea</taxon>
    </lineage>
</organism>
<evidence type="ECO:0000259" key="2">
    <source>
        <dbReference type="Pfam" id="PF05089"/>
    </source>
</evidence>
<dbReference type="RefSeq" id="WP_106241503.1">
    <property type="nucleotide sequence ID" value="NZ_PVNG01000008.1"/>
</dbReference>
<evidence type="ECO:0000313" key="6">
    <source>
        <dbReference type="Proteomes" id="UP000238312"/>
    </source>
</evidence>
<evidence type="ECO:0000256" key="1">
    <source>
        <dbReference type="ARBA" id="ARBA00022801"/>
    </source>
</evidence>
<dbReference type="InterPro" id="IPR024733">
    <property type="entry name" value="NAGLU_tim-barrel"/>
</dbReference>
<dbReference type="InterPro" id="IPR017853">
    <property type="entry name" value="GH"/>
</dbReference>
<dbReference type="AlphaFoldDB" id="A0A2T0MZP8"/>
<accession>A0A2T0MZP8</accession>
<dbReference type="GO" id="GO:0016787">
    <property type="term" value="F:hydrolase activity"/>
    <property type="evidence" value="ECO:0007669"/>
    <property type="project" value="UniProtKB-KW"/>
</dbReference>
<dbReference type="PANTHER" id="PTHR12872">
    <property type="entry name" value="ALPHA-N-ACETYLGLUCOSAMINIDASE"/>
    <property type="match status" value="1"/>
</dbReference>
<dbReference type="GO" id="GO:0005975">
    <property type="term" value="P:carbohydrate metabolic process"/>
    <property type="evidence" value="ECO:0007669"/>
    <property type="project" value="UniProtKB-ARBA"/>
</dbReference>
<dbReference type="InterPro" id="IPR024732">
    <property type="entry name" value="NAGLU_C"/>
</dbReference>
<dbReference type="OrthoDB" id="9807519at2"/>
<evidence type="ECO:0000313" key="5">
    <source>
        <dbReference type="EMBL" id="PRX64839.1"/>
    </source>
</evidence>
<dbReference type="InterPro" id="IPR029018">
    <property type="entry name" value="Hex-like_dom2"/>
</dbReference>
<dbReference type="InterPro" id="IPR024240">
    <property type="entry name" value="NAGLU_N"/>
</dbReference>
<dbReference type="SUPFAM" id="SSF51445">
    <property type="entry name" value="(Trans)glycosidases"/>
    <property type="match status" value="1"/>
</dbReference>
<sequence>MFTPEWIPAAEESLRRLAGPLAEAFDVRALPGADAGDRFEIWAENGRTVLAGTGPIAVTSAFAHYLRHVGRGQVGRWGDNLPASAPPPAQPLAATSPYRYRVAYNLTVAGYTTPFYDWDQWERELDLLAAAGVNAAHLTLGQEAVWLEAFGEFGYTEDELLAWIVPPSHQPWQWLNNIHSFGGGTTRDLVERRSSLALRVLARMRELGIRPILPGFSGTVPGGFADRNPGATVVPQGLWFMDVAGPARPDWLDTSTPHYARVAEAFYRRQRERFGQSGTWAVDLLHEGGRIGDTSLADAASGVERAMRAADPGYLWVVQAWAGNPRKELFDACDRDRMLVLDLTGDTWRGEGGFWGAPWGFGILPNYGGRHGLYGSLPDIAAAPGELAGPLASGELVALTNMAEGVHTNPVVWDLFADLTWTGEPVDLDAWLADWVHARYGSADPDALAAWRLLRSSAYATWGGTIAVEEEFDDFDEKLSDFKVYAGTDSVFAATPSFTADQASAVGPHRLHYDPAQVEAAWRLLLRAAPRLRDSDTYRHDLVDVTRQVIDDRGRALVPQLASADAQRRFLHLIELQDRLLATRPEHLLGRWLRDARRWGADEEESRLLESAAKRLVTVWGGPDAAILTEYANRNWSGLMGDYYRARWQTFFDQGPIDWNAYGQEWADRLTAYPTEPHGDPIEIASELLQAP</sequence>
<dbReference type="Gene3D" id="3.20.20.80">
    <property type="entry name" value="Glycosidases"/>
    <property type="match status" value="1"/>
</dbReference>
<name>A0A2T0MZP8_9ACTN</name>
<dbReference type="Gene3D" id="1.20.120.670">
    <property type="entry name" value="N-acetyl-b-d-glucoasminidase"/>
    <property type="match status" value="1"/>
</dbReference>
<dbReference type="EMBL" id="PVNG01000008">
    <property type="protein sequence ID" value="PRX64839.1"/>
    <property type="molecule type" value="Genomic_DNA"/>
</dbReference>
<feature type="domain" description="Alpha-N-acetylglucosaminidase N-terminal" evidence="3">
    <location>
        <begin position="9"/>
        <end position="84"/>
    </location>
</feature>
<dbReference type="PANTHER" id="PTHR12872:SF1">
    <property type="entry name" value="ALPHA-N-ACETYLGLUCOSAMINIDASE"/>
    <property type="match status" value="1"/>
</dbReference>
<protein>
    <submittedName>
        <fullName evidence="5">Alpha-N-acetylglucosaminidase</fullName>
    </submittedName>
</protein>
<feature type="domain" description="Alpha-N-acetylglucosaminidase C-terminal" evidence="4">
    <location>
        <begin position="431"/>
        <end position="690"/>
    </location>
</feature>
<dbReference type="InterPro" id="IPR007781">
    <property type="entry name" value="NAGLU"/>
</dbReference>
<comment type="caution">
    <text evidence="5">The sequence shown here is derived from an EMBL/GenBank/DDBJ whole genome shotgun (WGS) entry which is preliminary data.</text>
</comment>
<keyword evidence="1" id="KW-0378">Hydrolase</keyword>
<evidence type="ECO:0000259" key="4">
    <source>
        <dbReference type="Pfam" id="PF12972"/>
    </source>
</evidence>
<dbReference type="Proteomes" id="UP000238312">
    <property type="component" value="Unassembled WGS sequence"/>
</dbReference>
<dbReference type="Gene3D" id="3.30.379.10">
    <property type="entry name" value="Chitobiase/beta-hexosaminidase domain 2-like"/>
    <property type="match status" value="1"/>
</dbReference>
<dbReference type="Pfam" id="PF12972">
    <property type="entry name" value="NAGLU_C"/>
    <property type="match status" value="1"/>
</dbReference>
<dbReference type="Pfam" id="PF05089">
    <property type="entry name" value="NAGLU"/>
    <property type="match status" value="1"/>
</dbReference>